<sequence length="122" mass="13916">ENMIIDEQFTNKLEQLGERKVRPVKNAVLRRKLIYAERAFRKRVDKDEISDICSGLVDEKEVIVVTVDLPSGSLLPFTLPFTFEGYPVLIDYGTVSPFYSHRNYHEKLKLGISIGKGNSENA</sequence>
<protein>
    <submittedName>
        <fullName evidence="1">26221_t:CDS:1</fullName>
    </submittedName>
</protein>
<comment type="caution">
    <text evidence="1">The sequence shown here is derived from an EMBL/GenBank/DDBJ whole genome shotgun (WGS) entry which is preliminary data.</text>
</comment>
<dbReference type="Proteomes" id="UP000789920">
    <property type="component" value="Unassembled WGS sequence"/>
</dbReference>
<organism evidence="1 2">
    <name type="scientific">Racocetra persica</name>
    <dbReference type="NCBI Taxonomy" id="160502"/>
    <lineage>
        <taxon>Eukaryota</taxon>
        <taxon>Fungi</taxon>
        <taxon>Fungi incertae sedis</taxon>
        <taxon>Mucoromycota</taxon>
        <taxon>Glomeromycotina</taxon>
        <taxon>Glomeromycetes</taxon>
        <taxon>Diversisporales</taxon>
        <taxon>Gigasporaceae</taxon>
        <taxon>Racocetra</taxon>
    </lineage>
</organism>
<gene>
    <name evidence="1" type="ORF">RPERSI_LOCUS34763</name>
</gene>
<feature type="non-terminal residue" evidence="1">
    <location>
        <position position="1"/>
    </location>
</feature>
<evidence type="ECO:0000313" key="1">
    <source>
        <dbReference type="EMBL" id="CAG8847710.1"/>
    </source>
</evidence>
<dbReference type="EMBL" id="CAJVQC010157289">
    <property type="protein sequence ID" value="CAG8847710.1"/>
    <property type="molecule type" value="Genomic_DNA"/>
</dbReference>
<accession>A0ACA9SUF2</accession>
<proteinExistence type="predicted"/>
<feature type="non-terminal residue" evidence="1">
    <location>
        <position position="122"/>
    </location>
</feature>
<reference evidence="1" key="1">
    <citation type="submission" date="2021-06" db="EMBL/GenBank/DDBJ databases">
        <authorList>
            <person name="Kallberg Y."/>
            <person name="Tangrot J."/>
            <person name="Rosling A."/>
        </authorList>
    </citation>
    <scope>NUCLEOTIDE SEQUENCE</scope>
    <source>
        <strain evidence="1">MA461A</strain>
    </source>
</reference>
<evidence type="ECO:0000313" key="2">
    <source>
        <dbReference type="Proteomes" id="UP000789920"/>
    </source>
</evidence>
<name>A0ACA9SUF2_9GLOM</name>
<keyword evidence="2" id="KW-1185">Reference proteome</keyword>